<dbReference type="Proteomes" id="UP000006620">
    <property type="component" value="Chromosome"/>
</dbReference>
<reference evidence="2 3" key="2">
    <citation type="journal article" date="2013" name="Genome Announc.">
        <title>Genome Sequence of Growth-Improving Paenibacillus mucilaginosus Strain KNP414.</title>
        <authorList>
            <person name="Lu J.J."/>
            <person name="Wang J.F."/>
            <person name="Hu X.F."/>
        </authorList>
    </citation>
    <scope>NUCLEOTIDE SEQUENCE [LARGE SCALE GENOMIC DNA]</scope>
    <source>
        <strain evidence="2 3">KNP414</strain>
    </source>
</reference>
<dbReference type="RefSeq" id="WP_013918407.1">
    <property type="nucleotide sequence ID" value="NC_015690.1"/>
</dbReference>
<evidence type="ECO:0000256" key="1">
    <source>
        <dbReference type="SAM" id="SignalP"/>
    </source>
</evidence>
<protein>
    <submittedName>
        <fullName evidence="2">Thaumatin, pathogenesis-related protein</fullName>
    </submittedName>
</protein>
<keyword evidence="1" id="KW-0732">Signal</keyword>
<evidence type="ECO:0000313" key="3">
    <source>
        <dbReference type="Proteomes" id="UP000006620"/>
    </source>
</evidence>
<dbReference type="EMBL" id="CP002869">
    <property type="protein sequence ID" value="AEI43254.1"/>
    <property type="molecule type" value="Genomic_DNA"/>
</dbReference>
<name>F8FFZ2_PAEMK</name>
<dbReference type="HOGENOM" id="CLU_1123669_0_0_9"/>
<reference evidence="3" key="1">
    <citation type="submission" date="2011-06" db="EMBL/GenBank/DDBJ databases">
        <title>Complete genome sequence of Paenibacillus mucilaginosus KNP414.</title>
        <authorList>
            <person name="Wang J."/>
            <person name="Hu S."/>
            <person name="Hu X."/>
            <person name="Zhang B."/>
            <person name="Dong D."/>
            <person name="Zhang S."/>
            <person name="Zhao K."/>
            <person name="Wu D."/>
        </authorList>
    </citation>
    <scope>NUCLEOTIDE SEQUENCE [LARGE SCALE GENOMIC DNA]</scope>
    <source>
        <strain evidence="3">KNP414</strain>
    </source>
</reference>
<gene>
    <name evidence="2" type="ordered locus">KNP414_04724</name>
</gene>
<evidence type="ECO:0000313" key="2">
    <source>
        <dbReference type="EMBL" id="AEI43254.1"/>
    </source>
</evidence>
<accession>F8FFZ2</accession>
<dbReference type="KEGG" id="pms:KNP414_04724"/>
<feature type="chain" id="PRO_5039021855" evidence="1">
    <location>
        <begin position="22"/>
        <end position="237"/>
    </location>
</feature>
<dbReference type="AlphaFoldDB" id="F8FFZ2"/>
<dbReference type="PATRIC" id="fig|1036673.3.peg.4349"/>
<proteinExistence type="predicted"/>
<organism evidence="2 3">
    <name type="scientific">Paenibacillus mucilaginosus (strain KNP414)</name>
    <dbReference type="NCBI Taxonomy" id="1036673"/>
    <lineage>
        <taxon>Bacteria</taxon>
        <taxon>Bacillati</taxon>
        <taxon>Bacillota</taxon>
        <taxon>Bacilli</taxon>
        <taxon>Bacillales</taxon>
        <taxon>Paenibacillaceae</taxon>
        <taxon>Paenibacillus</taxon>
    </lineage>
</organism>
<sequence>MKRMLGMMMLAGALLFTSACQQDEAAPAAAPENNAKKALLVGRDGGGDAILAKRLREKHGMEVTIVADKEVTTESAKGYGLIYVSESVNSGKIEDKFITLPVPVIYAEVQAAPQIGLSDEEAYGHLEGGNAAKALEIKDSGHPLAAGLSGKVDVYKDNGKMGYATPGEDAIVIATVPGEEQNAAIFAYEKGSTKASGQQAAAREILFYLFNGEEINQTEEGWKLFDAAVQWATGSAK</sequence>
<dbReference type="PROSITE" id="PS51257">
    <property type="entry name" value="PROKAR_LIPOPROTEIN"/>
    <property type="match status" value="1"/>
</dbReference>
<feature type="signal peptide" evidence="1">
    <location>
        <begin position="1"/>
        <end position="21"/>
    </location>
</feature>